<organism evidence="2 3">
    <name type="scientific">Gossypium stocksii</name>
    <dbReference type="NCBI Taxonomy" id="47602"/>
    <lineage>
        <taxon>Eukaryota</taxon>
        <taxon>Viridiplantae</taxon>
        <taxon>Streptophyta</taxon>
        <taxon>Embryophyta</taxon>
        <taxon>Tracheophyta</taxon>
        <taxon>Spermatophyta</taxon>
        <taxon>Magnoliopsida</taxon>
        <taxon>eudicotyledons</taxon>
        <taxon>Gunneridae</taxon>
        <taxon>Pentapetalae</taxon>
        <taxon>rosids</taxon>
        <taxon>malvids</taxon>
        <taxon>Malvales</taxon>
        <taxon>Malvaceae</taxon>
        <taxon>Malvoideae</taxon>
        <taxon>Gossypium</taxon>
    </lineage>
</organism>
<evidence type="ECO:0000313" key="3">
    <source>
        <dbReference type="Proteomes" id="UP000828251"/>
    </source>
</evidence>
<proteinExistence type="predicted"/>
<name>A0A9D4ADT4_9ROSI</name>
<comment type="caution">
    <text evidence="2">The sequence shown here is derived from an EMBL/GenBank/DDBJ whole genome shotgun (WGS) entry which is preliminary data.</text>
</comment>
<dbReference type="EMBL" id="JAIQCV010000004">
    <property type="protein sequence ID" value="KAH1108118.1"/>
    <property type="molecule type" value="Genomic_DNA"/>
</dbReference>
<sequence length="75" mass="8487">MDFFKSIFAGDPYPPDPESESESLKDQDSAPDSPPKQSDSSPTGWSFDDLIKPIVSRSESIIEVYCRDLKEFERV</sequence>
<dbReference type="AlphaFoldDB" id="A0A9D4ADT4"/>
<accession>A0A9D4ADT4</accession>
<evidence type="ECO:0000313" key="2">
    <source>
        <dbReference type="EMBL" id="KAH1108118.1"/>
    </source>
</evidence>
<feature type="region of interest" description="Disordered" evidence="1">
    <location>
        <begin position="1"/>
        <end position="48"/>
    </location>
</feature>
<gene>
    <name evidence="2" type="ORF">J1N35_011886</name>
</gene>
<protein>
    <submittedName>
        <fullName evidence="2">Uncharacterized protein</fullName>
    </submittedName>
</protein>
<reference evidence="2 3" key="1">
    <citation type="journal article" date="2021" name="Plant Biotechnol. J.">
        <title>Multi-omics assisted identification of the key and species-specific regulatory components of drought-tolerant mechanisms in Gossypium stocksii.</title>
        <authorList>
            <person name="Yu D."/>
            <person name="Ke L."/>
            <person name="Zhang D."/>
            <person name="Wu Y."/>
            <person name="Sun Y."/>
            <person name="Mei J."/>
            <person name="Sun J."/>
            <person name="Sun Y."/>
        </authorList>
    </citation>
    <scope>NUCLEOTIDE SEQUENCE [LARGE SCALE GENOMIC DNA]</scope>
    <source>
        <strain evidence="3">cv. E1</strain>
        <tissue evidence="2">Leaf</tissue>
    </source>
</reference>
<evidence type="ECO:0000256" key="1">
    <source>
        <dbReference type="SAM" id="MobiDB-lite"/>
    </source>
</evidence>
<keyword evidence="3" id="KW-1185">Reference proteome</keyword>
<dbReference type="Proteomes" id="UP000828251">
    <property type="component" value="Unassembled WGS sequence"/>
</dbReference>